<keyword evidence="3" id="KW-1185">Reference proteome</keyword>
<evidence type="ECO:0000313" key="3">
    <source>
        <dbReference type="Proteomes" id="UP000693672"/>
    </source>
</evidence>
<comment type="caution">
    <text evidence="2">The sequence shown here is derived from an EMBL/GenBank/DDBJ whole genome shotgun (WGS) entry which is preliminary data.</text>
</comment>
<dbReference type="AlphaFoldDB" id="A0A916K7D6"/>
<evidence type="ECO:0000313" key="2">
    <source>
        <dbReference type="EMBL" id="CAG7640537.1"/>
    </source>
</evidence>
<organism evidence="2 3">
    <name type="scientific">Paenibacillus solanacearum</name>
    <dbReference type="NCBI Taxonomy" id="2048548"/>
    <lineage>
        <taxon>Bacteria</taxon>
        <taxon>Bacillati</taxon>
        <taxon>Bacillota</taxon>
        <taxon>Bacilli</taxon>
        <taxon>Bacillales</taxon>
        <taxon>Paenibacillaceae</taxon>
        <taxon>Paenibacillus</taxon>
    </lineage>
</organism>
<proteinExistence type="predicted"/>
<dbReference type="RefSeq" id="WP_218093874.1">
    <property type="nucleotide sequence ID" value="NZ_CAJVAS010000021.1"/>
</dbReference>
<sequence>MRNVLNLLVTFAVFWLGNAYFHQHVSIADTRTIVLATVLMFVISFLYSFLLTLSFLSIIVGIGCLTTPLLMAASVVLTPIKLWLLDRLLPGFELHGFWTYVILTVVLSLFTVKASDRKD</sequence>
<reference evidence="2" key="1">
    <citation type="submission" date="2021-06" db="EMBL/GenBank/DDBJ databases">
        <authorList>
            <person name="Criscuolo A."/>
        </authorList>
    </citation>
    <scope>NUCLEOTIDE SEQUENCE</scope>
    <source>
        <strain evidence="2">CIP111600</strain>
    </source>
</reference>
<dbReference type="Proteomes" id="UP000693672">
    <property type="component" value="Unassembled WGS sequence"/>
</dbReference>
<name>A0A916K7D6_9BACL</name>
<feature type="transmembrane region" description="Helical" evidence="1">
    <location>
        <begin position="31"/>
        <end position="50"/>
    </location>
</feature>
<keyword evidence="1" id="KW-0812">Transmembrane</keyword>
<feature type="transmembrane region" description="Helical" evidence="1">
    <location>
        <begin position="55"/>
        <end position="77"/>
    </location>
</feature>
<accession>A0A916K7D6</accession>
<evidence type="ECO:0008006" key="4">
    <source>
        <dbReference type="Google" id="ProtNLM"/>
    </source>
</evidence>
<protein>
    <recommendedName>
        <fullName evidence="4">Phage holin family protein</fullName>
    </recommendedName>
</protein>
<keyword evidence="1" id="KW-0472">Membrane</keyword>
<gene>
    <name evidence="2" type="ORF">PAESOLCIP111_04146</name>
</gene>
<dbReference type="EMBL" id="CAJVAS010000021">
    <property type="protein sequence ID" value="CAG7640537.1"/>
    <property type="molecule type" value="Genomic_DNA"/>
</dbReference>
<feature type="transmembrane region" description="Helical" evidence="1">
    <location>
        <begin position="97"/>
        <end position="115"/>
    </location>
</feature>
<evidence type="ECO:0000256" key="1">
    <source>
        <dbReference type="SAM" id="Phobius"/>
    </source>
</evidence>
<keyword evidence="1" id="KW-1133">Transmembrane helix</keyword>